<dbReference type="SUPFAM" id="SSF46689">
    <property type="entry name" value="Homeodomain-like"/>
    <property type="match status" value="2"/>
</dbReference>
<proteinExistence type="predicted"/>
<sequence>MLHVTHKEFLPTNCYMAHMNTHALTAPRLLWFDLTHDESAPDCMAAFASMCQISLARDLSVAGINTQQRPDMICMHYDRPDTMSLNLLIEVKRAVPSIPITMLTMHHSEELAVWAFRSGVWDYLALPLVQAERNRYLSALRELCSLRRNAEMPIQKKLLTRSNDLPESVRLTADHQKQRPLQDAIQYIELHFKEHIEQKELAKRCGMTPFRFSRLFKQTYGVGFLEFIQSKRMEKAEELLNNSEMPITSIAYAVGFQDPSYFARTFKQHFGCCPSDFRSIEPSPEPANVPLRLPSSSRTEEMC</sequence>
<dbReference type="PRINTS" id="PR00032">
    <property type="entry name" value="HTHARAC"/>
</dbReference>
<evidence type="ECO:0000259" key="5">
    <source>
        <dbReference type="PROSITE" id="PS01124"/>
    </source>
</evidence>
<dbReference type="PANTHER" id="PTHR43280:SF2">
    <property type="entry name" value="HTH-TYPE TRANSCRIPTIONAL REGULATOR EXSA"/>
    <property type="match status" value="1"/>
</dbReference>
<evidence type="ECO:0000313" key="6">
    <source>
        <dbReference type="EMBL" id="MDA7085793.1"/>
    </source>
</evidence>
<dbReference type="SUPFAM" id="SSF52172">
    <property type="entry name" value="CheY-like"/>
    <property type="match status" value="1"/>
</dbReference>
<keyword evidence="2" id="KW-0238">DNA-binding</keyword>
<reference evidence="6 7" key="1">
    <citation type="submission" date="2023-01" db="EMBL/GenBank/DDBJ databases">
        <title>Pseudomonas SA3-5T sp. nov., isolated from tidal flat sediment.</title>
        <authorList>
            <person name="Kim H.S."/>
            <person name="Kim J.-S."/>
            <person name="Suh M.K."/>
            <person name="Eom M.K."/>
            <person name="Lee J.-S."/>
        </authorList>
    </citation>
    <scope>NUCLEOTIDE SEQUENCE [LARGE SCALE GENOMIC DNA]</scope>
    <source>
        <strain evidence="6 7">SA3-5</strain>
    </source>
</reference>
<evidence type="ECO:0000256" key="4">
    <source>
        <dbReference type="SAM" id="MobiDB-lite"/>
    </source>
</evidence>
<dbReference type="Pfam" id="PF12833">
    <property type="entry name" value="HTH_18"/>
    <property type="match status" value="1"/>
</dbReference>
<comment type="caution">
    <text evidence="6">The sequence shown here is derived from an EMBL/GenBank/DDBJ whole genome shotgun (WGS) entry which is preliminary data.</text>
</comment>
<dbReference type="InterPro" id="IPR018060">
    <property type="entry name" value="HTH_AraC"/>
</dbReference>
<keyword evidence="7" id="KW-1185">Reference proteome</keyword>
<dbReference type="InterPro" id="IPR011006">
    <property type="entry name" value="CheY-like_superfamily"/>
</dbReference>
<evidence type="ECO:0000256" key="2">
    <source>
        <dbReference type="ARBA" id="ARBA00023125"/>
    </source>
</evidence>
<gene>
    <name evidence="6" type="ORF">PH586_05220</name>
</gene>
<evidence type="ECO:0000313" key="7">
    <source>
        <dbReference type="Proteomes" id="UP001212042"/>
    </source>
</evidence>
<dbReference type="SMART" id="SM00342">
    <property type="entry name" value="HTH_ARAC"/>
    <property type="match status" value="1"/>
</dbReference>
<dbReference type="Gene3D" id="1.10.10.60">
    <property type="entry name" value="Homeodomain-like"/>
    <property type="match status" value="2"/>
</dbReference>
<name>A0ABT4XC77_9PSED</name>
<dbReference type="RefSeq" id="WP_271346718.1">
    <property type="nucleotide sequence ID" value="NZ_JAQJZJ010000002.1"/>
</dbReference>
<feature type="region of interest" description="Disordered" evidence="4">
    <location>
        <begin position="281"/>
        <end position="303"/>
    </location>
</feature>
<dbReference type="PROSITE" id="PS01124">
    <property type="entry name" value="HTH_ARAC_FAMILY_2"/>
    <property type="match status" value="1"/>
</dbReference>
<feature type="domain" description="HTH araC/xylS-type" evidence="5">
    <location>
        <begin position="182"/>
        <end position="280"/>
    </location>
</feature>
<dbReference type="Proteomes" id="UP001212042">
    <property type="component" value="Unassembled WGS sequence"/>
</dbReference>
<dbReference type="EMBL" id="JAQJZJ010000002">
    <property type="protein sequence ID" value="MDA7085793.1"/>
    <property type="molecule type" value="Genomic_DNA"/>
</dbReference>
<dbReference type="PANTHER" id="PTHR43280">
    <property type="entry name" value="ARAC-FAMILY TRANSCRIPTIONAL REGULATOR"/>
    <property type="match status" value="1"/>
</dbReference>
<protein>
    <submittedName>
        <fullName evidence="6">Response regulator transcription factor</fullName>
    </submittedName>
</protein>
<dbReference type="Gene3D" id="3.40.50.2300">
    <property type="match status" value="1"/>
</dbReference>
<keyword evidence="3" id="KW-0804">Transcription</keyword>
<keyword evidence="1" id="KW-0805">Transcription regulation</keyword>
<dbReference type="CDD" id="cd00156">
    <property type="entry name" value="REC"/>
    <property type="match status" value="1"/>
</dbReference>
<evidence type="ECO:0000256" key="1">
    <source>
        <dbReference type="ARBA" id="ARBA00023015"/>
    </source>
</evidence>
<dbReference type="InterPro" id="IPR020449">
    <property type="entry name" value="Tscrpt_reg_AraC-type_HTH"/>
</dbReference>
<organism evidence="6 7">
    <name type="scientific">Pseudomonas aestuarii</name>
    <dbReference type="NCBI Taxonomy" id="3018340"/>
    <lineage>
        <taxon>Bacteria</taxon>
        <taxon>Pseudomonadati</taxon>
        <taxon>Pseudomonadota</taxon>
        <taxon>Gammaproteobacteria</taxon>
        <taxon>Pseudomonadales</taxon>
        <taxon>Pseudomonadaceae</taxon>
        <taxon>Pseudomonas</taxon>
    </lineage>
</organism>
<accession>A0ABT4XC77</accession>
<dbReference type="InterPro" id="IPR009057">
    <property type="entry name" value="Homeodomain-like_sf"/>
</dbReference>
<evidence type="ECO:0000256" key="3">
    <source>
        <dbReference type="ARBA" id="ARBA00023163"/>
    </source>
</evidence>